<evidence type="ECO:0000313" key="3">
    <source>
        <dbReference type="EMBL" id="QDT66943.1"/>
    </source>
</evidence>
<organism evidence="3 4">
    <name type="scientific">Calycomorphotria hydatis</name>
    <dbReference type="NCBI Taxonomy" id="2528027"/>
    <lineage>
        <taxon>Bacteria</taxon>
        <taxon>Pseudomonadati</taxon>
        <taxon>Planctomycetota</taxon>
        <taxon>Planctomycetia</taxon>
        <taxon>Planctomycetales</taxon>
        <taxon>Planctomycetaceae</taxon>
        <taxon>Calycomorphotria</taxon>
    </lineage>
</organism>
<name>A0A517TEZ9_9PLAN</name>
<dbReference type="OrthoDB" id="256709at2"/>
<keyword evidence="1" id="KW-0732">Signal</keyword>
<sequence length="234" mass="26296" precursor="true">MKHFLLSVAVLWLLSGSVFAADTVILDDNFNREEKDPAKEQVGGGWSTNSKSRAKGVKQVDLADGAMHIVMAEVADHGVSVVHEADFRDATISLRFKLGEGDDLGVNIADMKEKSVHAGHICMPRVRLNKLEIIDMKTGRMRLEVRERSKAKKLTKEDKKLIKQKMKVFPIHLAADKWHDLKIEIRGEEMTVSIDGEEAGRFQSEGIGHPTKSRIRLAVNKEAWVDDVKIVRHE</sequence>
<accession>A0A517TEZ9</accession>
<feature type="signal peptide" evidence="1">
    <location>
        <begin position="1"/>
        <end position="20"/>
    </location>
</feature>
<dbReference type="Gene3D" id="2.60.120.560">
    <property type="entry name" value="Exo-inulinase, domain 1"/>
    <property type="match status" value="1"/>
</dbReference>
<feature type="chain" id="PRO_5022115129" description="3-keto-alpha-glucoside-1,2-lyase/3-keto-2-hydroxy-glucal hydratase domain-containing protein" evidence="1">
    <location>
        <begin position="21"/>
        <end position="234"/>
    </location>
</feature>
<dbReference type="RefSeq" id="WP_145266498.1">
    <property type="nucleotide sequence ID" value="NZ_CP036316.1"/>
</dbReference>
<reference evidence="3 4" key="1">
    <citation type="submission" date="2019-02" db="EMBL/GenBank/DDBJ databases">
        <title>Deep-cultivation of Planctomycetes and their phenomic and genomic characterization uncovers novel biology.</title>
        <authorList>
            <person name="Wiegand S."/>
            <person name="Jogler M."/>
            <person name="Boedeker C."/>
            <person name="Pinto D."/>
            <person name="Vollmers J."/>
            <person name="Rivas-Marin E."/>
            <person name="Kohn T."/>
            <person name="Peeters S.H."/>
            <person name="Heuer A."/>
            <person name="Rast P."/>
            <person name="Oberbeckmann S."/>
            <person name="Bunk B."/>
            <person name="Jeske O."/>
            <person name="Meyerdierks A."/>
            <person name="Storesund J.E."/>
            <person name="Kallscheuer N."/>
            <person name="Luecker S."/>
            <person name="Lage O.M."/>
            <person name="Pohl T."/>
            <person name="Merkel B.J."/>
            <person name="Hornburger P."/>
            <person name="Mueller R.-W."/>
            <person name="Bruemmer F."/>
            <person name="Labrenz M."/>
            <person name="Spormann A.M."/>
            <person name="Op den Camp H."/>
            <person name="Overmann J."/>
            <person name="Amann R."/>
            <person name="Jetten M.S.M."/>
            <person name="Mascher T."/>
            <person name="Medema M.H."/>
            <person name="Devos D.P."/>
            <person name="Kaster A.-K."/>
            <person name="Ovreas L."/>
            <person name="Rohde M."/>
            <person name="Galperin M.Y."/>
            <person name="Jogler C."/>
        </authorList>
    </citation>
    <scope>NUCLEOTIDE SEQUENCE [LARGE SCALE GENOMIC DNA]</scope>
    <source>
        <strain evidence="3 4">V22</strain>
    </source>
</reference>
<dbReference type="Pfam" id="PF06439">
    <property type="entry name" value="3keto-disac_hyd"/>
    <property type="match status" value="1"/>
</dbReference>
<evidence type="ECO:0000313" key="4">
    <source>
        <dbReference type="Proteomes" id="UP000319976"/>
    </source>
</evidence>
<evidence type="ECO:0000256" key="1">
    <source>
        <dbReference type="SAM" id="SignalP"/>
    </source>
</evidence>
<dbReference type="Proteomes" id="UP000319976">
    <property type="component" value="Chromosome"/>
</dbReference>
<gene>
    <name evidence="3" type="ORF">V22_42150</name>
</gene>
<dbReference type="EMBL" id="CP036316">
    <property type="protein sequence ID" value="QDT66943.1"/>
    <property type="molecule type" value="Genomic_DNA"/>
</dbReference>
<proteinExistence type="predicted"/>
<feature type="domain" description="3-keto-alpha-glucoside-1,2-lyase/3-keto-2-hydroxy-glucal hydratase" evidence="2">
    <location>
        <begin position="45"/>
        <end position="230"/>
    </location>
</feature>
<dbReference type="AlphaFoldDB" id="A0A517TEZ9"/>
<dbReference type="GO" id="GO:0016787">
    <property type="term" value="F:hydrolase activity"/>
    <property type="evidence" value="ECO:0007669"/>
    <property type="project" value="InterPro"/>
</dbReference>
<evidence type="ECO:0000259" key="2">
    <source>
        <dbReference type="Pfam" id="PF06439"/>
    </source>
</evidence>
<dbReference type="KEGG" id="chya:V22_42150"/>
<protein>
    <recommendedName>
        <fullName evidence="2">3-keto-alpha-glucoside-1,2-lyase/3-keto-2-hydroxy-glucal hydratase domain-containing protein</fullName>
    </recommendedName>
</protein>
<keyword evidence="4" id="KW-1185">Reference proteome</keyword>
<dbReference type="InterPro" id="IPR010496">
    <property type="entry name" value="AL/BT2_dom"/>
</dbReference>